<dbReference type="Proteomes" id="UP001470230">
    <property type="component" value="Unassembled WGS sequence"/>
</dbReference>
<accession>A0ABR2JPM7</accession>
<keyword evidence="3" id="KW-1185">Reference proteome</keyword>
<organism evidence="2 3">
    <name type="scientific">Tritrichomonas musculus</name>
    <dbReference type="NCBI Taxonomy" id="1915356"/>
    <lineage>
        <taxon>Eukaryota</taxon>
        <taxon>Metamonada</taxon>
        <taxon>Parabasalia</taxon>
        <taxon>Tritrichomonadida</taxon>
        <taxon>Tritrichomonadidae</taxon>
        <taxon>Tritrichomonas</taxon>
    </lineage>
</organism>
<gene>
    <name evidence="2" type="ORF">M9Y10_003413</name>
</gene>
<feature type="signal peptide" evidence="1">
    <location>
        <begin position="1"/>
        <end position="17"/>
    </location>
</feature>
<keyword evidence="1" id="KW-0732">Signal</keyword>
<evidence type="ECO:0000313" key="3">
    <source>
        <dbReference type="Proteomes" id="UP001470230"/>
    </source>
</evidence>
<proteinExistence type="predicted"/>
<feature type="chain" id="PRO_5045280124" evidence="1">
    <location>
        <begin position="18"/>
        <end position="932"/>
    </location>
</feature>
<name>A0ABR2JPM7_9EUKA</name>
<evidence type="ECO:0000313" key="2">
    <source>
        <dbReference type="EMBL" id="KAK8880726.1"/>
    </source>
</evidence>
<protein>
    <submittedName>
        <fullName evidence="2">Uncharacterized protein</fullName>
    </submittedName>
</protein>
<comment type="caution">
    <text evidence="2">The sequence shown here is derived from an EMBL/GenBank/DDBJ whole genome shotgun (WGS) entry which is preliminary data.</text>
</comment>
<reference evidence="2 3" key="1">
    <citation type="submission" date="2024-04" db="EMBL/GenBank/DDBJ databases">
        <title>Tritrichomonas musculus Genome.</title>
        <authorList>
            <person name="Alves-Ferreira E."/>
            <person name="Grigg M."/>
            <person name="Lorenzi H."/>
            <person name="Galac M."/>
        </authorList>
    </citation>
    <scope>NUCLEOTIDE SEQUENCE [LARGE SCALE GENOMIC DNA]</scope>
    <source>
        <strain evidence="2 3">EAF2021</strain>
    </source>
</reference>
<dbReference type="EMBL" id="JAPFFF010000010">
    <property type="protein sequence ID" value="KAK8880726.1"/>
    <property type="molecule type" value="Genomic_DNA"/>
</dbReference>
<evidence type="ECO:0000256" key="1">
    <source>
        <dbReference type="SAM" id="SignalP"/>
    </source>
</evidence>
<sequence>MFFLISFVLANNYCVESENRKCKDICSNYNIIFDDTFNEIPDDSSLESSSNDEIHNIYVSDNFQYKDTKHNIIICDPTNYLIYTFSYSANPIIRINDNIRIGNVSIKPNINILFEFFQDMIFEIDTDGQTNFSPIIVYADRENTYFKPIYLTETIPKNLFKISSESKNIKIYEMTDNIKTMFDNVDKIVEVPKTYYCVSNKQNGCQDYSSYNLIYVNETSEIKEFPNFIIFDTTIKQIYDNKYKGYYDNYAHIICLEGSDVNLFAHSVYDYFYYVIIHSNSIEFRNGLIEGPGKFTLINIDEFKLHSTTKTNNNHFTLQSYSPFDYVKTHVVSFKPDVKLELDNKINVPEYCIFHGDNSLSGLFEKEKFISHDDMILNNVTVEKLKEYDYFDLDYYFVEGNHDIPVEWKKTCIFHGNNKTSFTFNDVHYFEGTFSYYNIIPSIDCLISILDFNTIIIKPSSFFFILTRSTYTYKDKVIIQVDNDFVMDGYPYYNPYYDRDEIKVSKKNFSFVGSGTVTFTSQKLMEDILYFCEVEDTVHLEVNENYKKDFYVCVGQSSLDKCKAEIKNVDSLQNKKWIWLRGMETIQFFYENAFVTDRYIMREHYYSSNVTLTANACLIILKRMIQIEKNVIDYGIYSQSSSAKIIVLVTENDNMYNNWKKQFYLYYIDEPTDFDFQIYFYYQFIKLHTYYIENYTKKSIKVNGDSNIYIREPYLPMLDIFDPNENINFVVNHDLDYSQICYSERANQCIDLDDFIMPKNYDEFVYFEKMNTYCSIYIGRNMSFLIDTYNYSHRSFSCYNNLSLTFDIPDNTLIVLESNYIQIINNKTYFFQISSSQFDFTYNLKEKVTIDYSEKFIGPKSFLLTSSKSAVEIIPNSGIRKLDHIFVANNFSISSPVPQFFKGIINSTIVTQSKTWSYLYLSEKGKILYESY</sequence>